<dbReference type="Proteomes" id="UP000660885">
    <property type="component" value="Unassembled WGS sequence"/>
</dbReference>
<evidence type="ECO:0008006" key="3">
    <source>
        <dbReference type="Google" id="ProtNLM"/>
    </source>
</evidence>
<dbReference type="RefSeq" id="WP_202836017.1">
    <property type="nucleotide sequence ID" value="NZ_JAETWB010000099.1"/>
</dbReference>
<accession>A0ABS1UDB8</accession>
<organism evidence="1 2">
    <name type="scientific">Belnapia arida</name>
    <dbReference type="NCBI Taxonomy" id="2804533"/>
    <lineage>
        <taxon>Bacteria</taxon>
        <taxon>Pseudomonadati</taxon>
        <taxon>Pseudomonadota</taxon>
        <taxon>Alphaproteobacteria</taxon>
        <taxon>Acetobacterales</taxon>
        <taxon>Roseomonadaceae</taxon>
        <taxon>Belnapia</taxon>
    </lineage>
</organism>
<dbReference type="EMBL" id="JAETWB010000099">
    <property type="protein sequence ID" value="MBL6082685.1"/>
    <property type="molecule type" value="Genomic_DNA"/>
</dbReference>
<reference evidence="1 2" key="1">
    <citation type="submission" date="2021-01" db="EMBL/GenBank/DDBJ databases">
        <title>Belnapia mucosa sp. nov. and Belnapia arida sp. nov., isolated from the Tabernas Desert (Almeria, Spain).</title>
        <authorList>
            <person name="Molina-Menor E."/>
            <person name="Vidal-Verdu A."/>
            <person name="Calonge A."/>
            <person name="Satari L."/>
            <person name="Pereto J."/>
            <person name="Porcar M."/>
        </authorList>
    </citation>
    <scope>NUCLEOTIDE SEQUENCE [LARGE SCALE GENOMIC DNA]</scope>
    <source>
        <strain evidence="1 2">T18</strain>
    </source>
</reference>
<evidence type="ECO:0000313" key="2">
    <source>
        <dbReference type="Proteomes" id="UP000660885"/>
    </source>
</evidence>
<evidence type="ECO:0000313" key="1">
    <source>
        <dbReference type="EMBL" id="MBL6082685.1"/>
    </source>
</evidence>
<keyword evidence="2" id="KW-1185">Reference proteome</keyword>
<protein>
    <recommendedName>
        <fullName evidence="3">DUF2470 domain-containing protein</fullName>
    </recommendedName>
</protein>
<comment type="caution">
    <text evidence="1">The sequence shown here is derived from an EMBL/GenBank/DDBJ whole genome shotgun (WGS) entry which is preliminary data.</text>
</comment>
<proteinExistence type="predicted"/>
<gene>
    <name evidence="1" type="ORF">JMJ56_32495</name>
</gene>
<name>A0ABS1UDB8_9PROT</name>
<sequence length="88" mass="10268">MWHRRPRSTTSSTATRHLRQVSVQHYRLFRLSIREDGGDGWNVRVYPPSGKDGWELQCSVPDGLDELLAEARQRIDRRLDGEAWPQNP</sequence>